<dbReference type="SMART" id="SM00529">
    <property type="entry name" value="HTH_DTXR"/>
    <property type="match status" value="1"/>
</dbReference>
<dbReference type="PANTHER" id="PTHR30477">
    <property type="entry name" value="ABC-TRANSPORTER METAL-BINDING PROTEIN"/>
    <property type="match status" value="1"/>
</dbReference>
<dbReference type="KEGG" id="nib:GU926_02000"/>
<evidence type="ECO:0000256" key="7">
    <source>
        <dbReference type="ARBA" id="ARBA00023136"/>
    </source>
</evidence>
<feature type="transmembrane region" description="Helical" evidence="9">
    <location>
        <begin position="15"/>
        <end position="38"/>
    </location>
</feature>
<organism evidence="11 12">
    <name type="scientific">Nibribacter ruber</name>
    <dbReference type="NCBI Taxonomy" id="2698458"/>
    <lineage>
        <taxon>Bacteria</taxon>
        <taxon>Pseudomonadati</taxon>
        <taxon>Bacteroidota</taxon>
        <taxon>Cytophagia</taxon>
        <taxon>Cytophagales</taxon>
        <taxon>Hymenobacteraceae</taxon>
        <taxon>Nibribacter</taxon>
    </lineage>
</organism>
<proteinExistence type="inferred from homology"/>
<keyword evidence="5 8" id="KW-0812">Transmembrane</keyword>
<dbReference type="RefSeq" id="WP_160688543.1">
    <property type="nucleotide sequence ID" value="NZ_CP047897.1"/>
</dbReference>
<dbReference type="InterPro" id="IPR001626">
    <property type="entry name" value="ABC_TroCD"/>
</dbReference>
<dbReference type="GO" id="GO:0071281">
    <property type="term" value="P:cellular response to iron ion"/>
    <property type="evidence" value="ECO:0007669"/>
    <property type="project" value="UniProtKB-ARBA"/>
</dbReference>
<dbReference type="InterPro" id="IPR037294">
    <property type="entry name" value="ABC_BtuC-like"/>
</dbReference>
<evidence type="ECO:0000256" key="2">
    <source>
        <dbReference type="ARBA" id="ARBA00008034"/>
    </source>
</evidence>
<keyword evidence="12" id="KW-1185">Reference proteome</keyword>
<dbReference type="GO" id="GO:0010043">
    <property type="term" value="P:response to zinc ion"/>
    <property type="evidence" value="ECO:0007669"/>
    <property type="project" value="TreeGrafter"/>
</dbReference>
<keyword evidence="3 8" id="KW-0813">Transport</keyword>
<evidence type="ECO:0000256" key="9">
    <source>
        <dbReference type="SAM" id="Phobius"/>
    </source>
</evidence>
<dbReference type="SUPFAM" id="SSF81345">
    <property type="entry name" value="ABC transporter involved in vitamin B12 uptake, BtuC"/>
    <property type="match status" value="1"/>
</dbReference>
<keyword evidence="6 9" id="KW-1133">Transmembrane helix</keyword>
<dbReference type="InterPro" id="IPR036388">
    <property type="entry name" value="WH-like_DNA-bd_sf"/>
</dbReference>
<dbReference type="Gene3D" id="1.10.3470.10">
    <property type="entry name" value="ABC transporter involved in vitamin B12 uptake, BtuC"/>
    <property type="match status" value="1"/>
</dbReference>
<dbReference type="Gene3D" id="1.10.10.10">
    <property type="entry name" value="Winged helix-like DNA-binding domain superfamily/Winged helix DNA-binding domain"/>
    <property type="match status" value="1"/>
</dbReference>
<comment type="subcellular location">
    <subcellularLocation>
        <location evidence="1 8">Cell membrane</location>
        <topology evidence="1 8">Multi-pass membrane protein</topology>
    </subcellularLocation>
</comment>
<dbReference type="InterPro" id="IPR001367">
    <property type="entry name" value="Fe_dep_repressor"/>
</dbReference>
<evidence type="ECO:0000256" key="6">
    <source>
        <dbReference type="ARBA" id="ARBA00022989"/>
    </source>
</evidence>
<dbReference type="AlphaFoldDB" id="A0A6P1NTB0"/>
<dbReference type="Pfam" id="PF02742">
    <property type="entry name" value="Fe_dep_repr_C"/>
    <property type="match status" value="1"/>
</dbReference>
<evidence type="ECO:0000313" key="11">
    <source>
        <dbReference type="EMBL" id="QHL86280.1"/>
    </source>
</evidence>
<feature type="transmembrane region" description="Helical" evidence="9">
    <location>
        <begin position="43"/>
        <end position="63"/>
    </location>
</feature>
<dbReference type="GO" id="GO:0043190">
    <property type="term" value="C:ATP-binding cassette (ABC) transporter complex"/>
    <property type="evidence" value="ECO:0007669"/>
    <property type="project" value="InterPro"/>
</dbReference>
<evidence type="ECO:0000259" key="10">
    <source>
        <dbReference type="Pfam" id="PF02742"/>
    </source>
</evidence>
<evidence type="ECO:0000256" key="1">
    <source>
        <dbReference type="ARBA" id="ARBA00004651"/>
    </source>
</evidence>
<dbReference type="CDD" id="cd06550">
    <property type="entry name" value="TM_ABC_iron-siderophores_like"/>
    <property type="match status" value="1"/>
</dbReference>
<evidence type="ECO:0000256" key="5">
    <source>
        <dbReference type="ARBA" id="ARBA00022692"/>
    </source>
</evidence>
<dbReference type="GO" id="GO:0046914">
    <property type="term" value="F:transition metal ion binding"/>
    <property type="evidence" value="ECO:0007669"/>
    <property type="project" value="InterPro"/>
</dbReference>
<feature type="transmembrane region" description="Helical" evidence="9">
    <location>
        <begin position="262"/>
        <end position="284"/>
    </location>
</feature>
<feature type="transmembrane region" description="Helical" evidence="9">
    <location>
        <begin position="233"/>
        <end position="256"/>
    </location>
</feature>
<dbReference type="InterPro" id="IPR022689">
    <property type="entry name" value="Iron_dep_repressor"/>
</dbReference>
<evidence type="ECO:0000256" key="3">
    <source>
        <dbReference type="ARBA" id="ARBA00022448"/>
    </source>
</evidence>
<dbReference type="InterPro" id="IPR036421">
    <property type="entry name" value="Fe_dep_repressor_sf"/>
</dbReference>
<keyword evidence="7 9" id="KW-0472">Membrane</keyword>
<dbReference type="SUPFAM" id="SSF47979">
    <property type="entry name" value="Iron-dependent repressor protein, dimerization domain"/>
    <property type="match status" value="1"/>
</dbReference>
<reference evidence="11 12" key="1">
    <citation type="submission" date="2020-01" db="EMBL/GenBank/DDBJ databases">
        <authorList>
            <person name="Kim M."/>
        </authorList>
    </citation>
    <scope>NUCLEOTIDE SEQUENCE [LARGE SCALE GENOMIC DNA]</scope>
    <source>
        <strain evidence="11 12">BT10</strain>
    </source>
</reference>
<keyword evidence="4" id="KW-1003">Cell membrane</keyword>
<dbReference type="Pfam" id="PF00950">
    <property type="entry name" value="ABC-3"/>
    <property type="match status" value="1"/>
</dbReference>
<evidence type="ECO:0000313" key="12">
    <source>
        <dbReference type="Proteomes" id="UP000464214"/>
    </source>
</evidence>
<dbReference type="FunFam" id="1.10.3470.10:FF:000003">
    <property type="entry name" value="Iron ABC transporter permease SitD"/>
    <property type="match status" value="1"/>
</dbReference>
<evidence type="ECO:0000256" key="4">
    <source>
        <dbReference type="ARBA" id="ARBA00022475"/>
    </source>
</evidence>
<dbReference type="GO" id="GO:0046983">
    <property type="term" value="F:protein dimerization activity"/>
    <property type="evidence" value="ECO:0007669"/>
    <property type="project" value="InterPro"/>
</dbReference>
<comment type="similarity">
    <text evidence="2 8">Belongs to the ABC-3 integral membrane protein family.</text>
</comment>
<dbReference type="GO" id="GO:0003700">
    <property type="term" value="F:DNA-binding transcription factor activity"/>
    <property type="evidence" value="ECO:0007669"/>
    <property type="project" value="InterPro"/>
</dbReference>
<feature type="transmembrane region" description="Helical" evidence="9">
    <location>
        <begin position="69"/>
        <end position="89"/>
    </location>
</feature>
<evidence type="ECO:0000256" key="8">
    <source>
        <dbReference type="RuleBase" id="RU003943"/>
    </source>
</evidence>
<name>A0A6P1NTB0_9BACT</name>
<accession>A0A6P1NTB0</accession>
<dbReference type="PANTHER" id="PTHR30477:SF3">
    <property type="entry name" value="METAL TRANSPORT SYSTEM MEMBRANE PROTEIN CT_069-RELATED"/>
    <property type="match status" value="1"/>
</dbReference>
<feature type="domain" description="Iron dependent repressor metal binding and dimerisation" evidence="10">
    <location>
        <begin position="359"/>
        <end position="427"/>
    </location>
</feature>
<feature type="transmembrane region" description="Helical" evidence="9">
    <location>
        <begin position="146"/>
        <end position="164"/>
    </location>
</feature>
<dbReference type="Proteomes" id="UP000464214">
    <property type="component" value="Chromosome"/>
</dbReference>
<protein>
    <submittedName>
        <fullName evidence="11">Iron chelate uptake ABC transporter family permease subunit</fullName>
    </submittedName>
</protein>
<dbReference type="GO" id="GO:0055085">
    <property type="term" value="P:transmembrane transport"/>
    <property type="evidence" value="ECO:0007669"/>
    <property type="project" value="InterPro"/>
</dbReference>
<gene>
    <name evidence="11" type="ORF">GU926_02000</name>
</gene>
<feature type="transmembrane region" description="Helical" evidence="9">
    <location>
        <begin position="101"/>
        <end position="119"/>
    </location>
</feature>
<dbReference type="EMBL" id="CP047897">
    <property type="protein sequence ID" value="QHL86280.1"/>
    <property type="molecule type" value="Genomic_DNA"/>
</dbReference>
<sequence length="431" mass="47276">MNTLWEFLSMQDANVRFVTIGSVLLAASSAVVGCFTVLRKRALVGDAVAHAVLPGVCLAFLLTGQKNPIIMLLGSFITGWLAVVVMDIITSKSRIKEDTAIGLVLSVFFGIGILLLTAIQHSGNEQQSGLDKFLFGSAAALVGQDLYTFGAVALLLLLSVVLLYKEFKLISFDTNYARTIGLPVKRLELLLTTLTVLAVVVGIQSVGVVLMSAMLITPAAAARFWTDRLGAMVIIAAAMSAVCGAAGAFVSFTAPAMPTGPWIVMLLSLLAIMSFLLAPSKGLLSRFLSQRRVRRQMLRENILKTLFHLGEPTGEYQQSYSKTQILARRQLPLRRMQTQLQTLSRQGFVVKDTQGWALTPAGKKEAQRVVRLHRLWELYLTEYLQVASDHVHEDAESIEHVLTPELEKRLEELLDYPTADPHKTTIPQQTS</sequence>